<dbReference type="InterPro" id="IPR011704">
    <property type="entry name" value="ATPase_dyneun-rel_AAA"/>
</dbReference>
<dbReference type="Pfam" id="PF07728">
    <property type="entry name" value="AAA_5"/>
    <property type="match status" value="1"/>
</dbReference>
<accession>A0A437QLT4</accession>
<evidence type="ECO:0000313" key="2">
    <source>
        <dbReference type="EMBL" id="RVU35419.1"/>
    </source>
</evidence>
<reference evidence="2 3" key="1">
    <citation type="submission" date="2019-01" db="EMBL/GenBank/DDBJ databases">
        <authorList>
            <person name="Chen W.-M."/>
        </authorList>
    </citation>
    <scope>NUCLEOTIDE SEQUENCE [LARGE SCALE GENOMIC DNA]</scope>
    <source>
        <strain evidence="2 3">KYPC3</strain>
    </source>
</reference>
<dbReference type="PANTHER" id="PTHR37291">
    <property type="entry name" value="5-METHYLCYTOSINE-SPECIFIC RESTRICTION ENZYME B"/>
    <property type="match status" value="1"/>
</dbReference>
<evidence type="ECO:0000259" key="1">
    <source>
        <dbReference type="Pfam" id="PF07728"/>
    </source>
</evidence>
<sequence length="907" mass="103230">MSFSRDGFRDYLGSLKKADGKPHFTNNTIDSYCSGLNHIYNALQIDVWSLTDQNKIQQIIHDTAPTGIHAVVGLHNSRVPYNAIKRWADYVAIGSIDVEPATYLVHWAPARTLNADSNPVTLAPDSELSISCDSKQPAIGDLVYLMRYESSPQGIVAKAVVTRTSFDAPYWSDPTKTWRYIDIKVVEVRQTVAEGLLPELLLERFCDRHQSSFKKSLTKSGVLIPVAIANEVTRLWANSQHVHSLRQFIEWTQQDEVNSRPDWLPQFQERLAEVEQVKTSPEPIPNKMLEWLWTPGYNGICSVMPGVLPRVDFELQKAFLRGVAESIRTEPSAETHQRIFKTWETAVRQGKFEKTYHVVINRVFAAFAAEQYSTIVSPTNCKKVLQCLQQEFRMDLQLPNEWPEQNAWILSSLQDAGVDMSKVAENNVAIWQICKALDARKKIILNETDIAEDVEGDIQVSNTDLVPLNQIYYGPPGTGKTYITMQAAVQAAEPGFSWQTRNELKTEYQRLTDTGRIVFVTFHQSYSYEDFVEGLTAEALDGKVSYKKKSGLFKELVEDAKNSSECGNEAFDRAWQKMLDMLDASGDETIMETIRGKKFKVAFEGNKTFRVYPQNSQQEDPYYVASVSNVRKLYYGATKKGMYNPSYVEGMLSFLKQHCDLPEKPPTEYAKKQNFVLVIDEINRGNISRIFGELITLIEPSRRLGGNEPLEVILPLTGDKFSVPDNLYIIGTMNTADRSLSGLDLALRRRFDFIEMPPQPQLLADVFVEDVDLELMLKTINERIAVLLDKDHCIGHASFMHLHPEHRPANAPEFASLKELAQVFQHKVLPLLQEYFFEDWQRITWVLNDQNKATEIAFIRKSAGKPIAELFKNVSQIKARDRWEINQDAFESAKAYQLIYQDEAASA</sequence>
<dbReference type="RefSeq" id="WP_127699864.1">
    <property type="nucleotide sequence ID" value="NZ_SACS01000015.1"/>
</dbReference>
<dbReference type="InterPro" id="IPR052934">
    <property type="entry name" value="Methyl-DNA_Rec/Restrict_Enz"/>
</dbReference>
<protein>
    <recommendedName>
        <fullName evidence="1">ATPase dynein-related AAA domain-containing protein</fullName>
    </recommendedName>
</protein>
<dbReference type="Gene3D" id="3.40.50.300">
    <property type="entry name" value="P-loop containing nucleotide triphosphate hydrolases"/>
    <property type="match status" value="1"/>
</dbReference>
<dbReference type="PANTHER" id="PTHR37291:SF1">
    <property type="entry name" value="TYPE IV METHYL-DIRECTED RESTRICTION ENZYME ECOKMCRB SUBUNIT"/>
    <property type="match status" value="1"/>
</dbReference>
<gene>
    <name evidence="2" type="ORF">EOE67_13660</name>
</gene>
<comment type="caution">
    <text evidence="2">The sequence shown here is derived from an EMBL/GenBank/DDBJ whole genome shotgun (WGS) entry which is preliminary data.</text>
</comment>
<organism evidence="2 3">
    <name type="scientific">Rheinheimera riviphila</name>
    <dbReference type="NCBI Taxonomy" id="1834037"/>
    <lineage>
        <taxon>Bacteria</taxon>
        <taxon>Pseudomonadati</taxon>
        <taxon>Pseudomonadota</taxon>
        <taxon>Gammaproteobacteria</taxon>
        <taxon>Chromatiales</taxon>
        <taxon>Chromatiaceae</taxon>
        <taxon>Rheinheimera</taxon>
    </lineage>
</organism>
<feature type="domain" description="ATPase dynein-related AAA" evidence="1">
    <location>
        <begin position="673"/>
        <end position="751"/>
    </location>
</feature>
<name>A0A437QLT4_9GAMM</name>
<dbReference type="EMBL" id="SACS01000015">
    <property type="protein sequence ID" value="RVU35419.1"/>
    <property type="molecule type" value="Genomic_DNA"/>
</dbReference>
<keyword evidence="3" id="KW-1185">Reference proteome</keyword>
<dbReference type="Proteomes" id="UP000283077">
    <property type="component" value="Unassembled WGS sequence"/>
</dbReference>
<dbReference type="OrthoDB" id="9781481at2"/>
<dbReference type="SUPFAM" id="SSF52540">
    <property type="entry name" value="P-loop containing nucleoside triphosphate hydrolases"/>
    <property type="match status" value="1"/>
</dbReference>
<proteinExistence type="predicted"/>
<dbReference type="GO" id="GO:0005524">
    <property type="term" value="F:ATP binding"/>
    <property type="evidence" value="ECO:0007669"/>
    <property type="project" value="InterPro"/>
</dbReference>
<dbReference type="GO" id="GO:0016887">
    <property type="term" value="F:ATP hydrolysis activity"/>
    <property type="evidence" value="ECO:0007669"/>
    <property type="project" value="InterPro"/>
</dbReference>
<evidence type="ECO:0000313" key="3">
    <source>
        <dbReference type="Proteomes" id="UP000283077"/>
    </source>
</evidence>
<dbReference type="AlphaFoldDB" id="A0A437QLT4"/>
<dbReference type="InterPro" id="IPR027417">
    <property type="entry name" value="P-loop_NTPase"/>
</dbReference>